<dbReference type="InterPro" id="IPR029063">
    <property type="entry name" value="SAM-dependent_MTases_sf"/>
</dbReference>
<dbReference type="SUPFAM" id="SSF53335">
    <property type="entry name" value="S-adenosyl-L-methionine-dependent methyltransferases"/>
    <property type="match status" value="1"/>
</dbReference>
<organism evidence="1 2">
    <name type="scientific">Thamnidium elegans</name>
    <dbReference type="NCBI Taxonomy" id="101142"/>
    <lineage>
        <taxon>Eukaryota</taxon>
        <taxon>Fungi</taxon>
        <taxon>Fungi incertae sedis</taxon>
        <taxon>Mucoromycota</taxon>
        <taxon>Mucoromycotina</taxon>
        <taxon>Mucoromycetes</taxon>
        <taxon>Mucorales</taxon>
        <taxon>Mucorineae</taxon>
        <taxon>Mucoraceae</taxon>
        <taxon>Thamnidium</taxon>
    </lineage>
</organism>
<proteinExistence type="predicted"/>
<dbReference type="Proteomes" id="UP000613177">
    <property type="component" value="Unassembled WGS sequence"/>
</dbReference>
<name>A0A8H7W1M5_9FUNG</name>
<protein>
    <submittedName>
        <fullName evidence="1">Uncharacterized protein</fullName>
    </submittedName>
</protein>
<evidence type="ECO:0000313" key="2">
    <source>
        <dbReference type="Proteomes" id="UP000613177"/>
    </source>
</evidence>
<accession>A0A8H7W1M5</accession>
<evidence type="ECO:0000313" key="1">
    <source>
        <dbReference type="EMBL" id="KAG2236633.1"/>
    </source>
</evidence>
<dbReference type="Pfam" id="PF10294">
    <property type="entry name" value="Methyltransf_16"/>
    <property type="match status" value="1"/>
</dbReference>
<dbReference type="Gene3D" id="3.40.50.150">
    <property type="entry name" value="Vaccinia Virus protein VP39"/>
    <property type="match status" value="1"/>
</dbReference>
<comment type="caution">
    <text evidence="1">The sequence shown here is derived from an EMBL/GenBank/DDBJ whole genome shotgun (WGS) entry which is preliminary data.</text>
</comment>
<dbReference type="EMBL" id="JAEPRE010000015">
    <property type="protein sequence ID" value="KAG2236633.1"/>
    <property type="molecule type" value="Genomic_DNA"/>
</dbReference>
<dbReference type="AlphaFoldDB" id="A0A8H7W1M5"/>
<dbReference type="PANTHER" id="PTHR14614">
    <property type="entry name" value="HEPATOCELLULAR CARCINOMA-ASSOCIATED ANTIGEN"/>
    <property type="match status" value="1"/>
</dbReference>
<reference evidence="1" key="1">
    <citation type="submission" date="2021-01" db="EMBL/GenBank/DDBJ databases">
        <title>Metabolic potential, ecology and presence of endohyphal bacteria is reflected in genomic diversity of Mucoromycotina.</title>
        <authorList>
            <person name="Muszewska A."/>
            <person name="Okrasinska A."/>
            <person name="Steczkiewicz K."/>
            <person name="Drgas O."/>
            <person name="Orlowska M."/>
            <person name="Perlinska-Lenart U."/>
            <person name="Aleksandrzak-Piekarczyk T."/>
            <person name="Szatraj K."/>
            <person name="Zielenkiewicz U."/>
            <person name="Pilsyk S."/>
            <person name="Malc E."/>
            <person name="Mieczkowski P."/>
            <person name="Kruszewska J.S."/>
            <person name="Biernat P."/>
            <person name="Pawlowska J."/>
        </authorList>
    </citation>
    <scope>NUCLEOTIDE SEQUENCE</scope>
    <source>
        <strain evidence="1">WA0000018081</strain>
    </source>
</reference>
<dbReference type="InterPro" id="IPR019410">
    <property type="entry name" value="Methyltransf_16"/>
</dbReference>
<sequence length="341" mass="38942">MDIITNEADSNILERIEQVSNLAKYSGKKEGARNYDNLLDLLDNLIQLSADRFMTLGDSNIEDSENEAYQQYVIHPTDIIKAKGYAGGLLLKIISTEILFNDDKDDERMERASRLLAHMSGRGAAGSITRTWHIPYLNNDGVRQELLVPLHEPCYVGNDLGFKTWGAAPMMAKKLLQEKIISNLNSSVVLELGTGTGMVGLICDHLGAAEIHVTDYHPRVLENVAYNVELNKSKAIVSKLDFIEVANDQSPEWKDKKFDIIIASDLLYEMEHAEHLPIAVEKLMKNDFYFMIPLRYTHMEEVQHFEMKMMSLGLVCRRTEDSEREEEEGLVQFRYYEYTRA</sequence>
<dbReference type="CDD" id="cd02440">
    <property type="entry name" value="AdoMet_MTases"/>
    <property type="match status" value="1"/>
</dbReference>
<gene>
    <name evidence="1" type="ORF">INT48_000188</name>
</gene>
<keyword evidence="2" id="KW-1185">Reference proteome</keyword>